<dbReference type="InterPro" id="IPR001387">
    <property type="entry name" value="Cro/C1-type_HTH"/>
</dbReference>
<evidence type="ECO:0000313" key="3">
    <source>
        <dbReference type="Proteomes" id="UP000635245"/>
    </source>
</evidence>
<sequence>MRDSGSLGAFLRSRRSALDPGSAGIESWGKRRRVPGLRREEVAQLAGVSVAYYVRLEQGAAQNASREVLLALARALQLTDIETEHLLDLAQPRSVRPTPRARPERPHPRALAMLDAMSAHPAVLLGRRNDVLGWTALGHALLASHVPFASPTSPGTRPSLPRLLFLDPQVRELYPDWQGEARTYIAYLRFVSGKYPDDARLAELVGELSMKDADFAAMWASGRVGECTSGTKRLRHPLVGELSVDFQLWLQADSPDHRLEVYTPADAPSADALTLLAAVSGAEDRVRTVHHHPTTRGSGQ</sequence>
<dbReference type="InterPro" id="IPR041413">
    <property type="entry name" value="MLTR_LBD"/>
</dbReference>
<dbReference type="PROSITE" id="PS50943">
    <property type="entry name" value="HTH_CROC1"/>
    <property type="match status" value="1"/>
</dbReference>
<dbReference type="CDD" id="cd00093">
    <property type="entry name" value="HTH_XRE"/>
    <property type="match status" value="1"/>
</dbReference>
<dbReference type="PANTHER" id="PTHR35010:SF2">
    <property type="entry name" value="BLL4672 PROTEIN"/>
    <property type="match status" value="1"/>
</dbReference>
<dbReference type="SUPFAM" id="SSF47413">
    <property type="entry name" value="lambda repressor-like DNA-binding domains"/>
    <property type="match status" value="1"/>
</dbReference>
<proteinExistence type="predicted"/>
<dbReference type="Gene3D" id="1.10.260.40">
    <property type="entry name" value="lambda repressor-like DNA-binding domains"/>
    <property type="match status" value="1"/>
</dbReference>
<accession>A0A934V3D6</accession>
<dbReference type="PANTHER" id="PTHR35010">
    <property type="entry name" value="BLL4672 PROTEIN-RELATED"/>
    <property type="match status" value="1"/>
</dbReference>
<evidence type="ECO:0000313" key="2">
    <source>
        <dbReference type="EMBL" id="MBK1787166.1"/>
    </source>
</evidence>
<keyword evidence="3" id="KW-1185">Reference proteome</keyword>
<dbReference type="SMART" id="SM00530">
    <property type="entry name" value="HTH_XRE"/>
    <property type="match status" value="1"/>
</dbReference>
<gene>
    <name evidence="2" type="ORF">JHE00_22805</name>
</gene>
<name>A0A934V3D6_9PSEU</name>
<comment type="caution">
    <text evidence="2">The sequence shown here is derived from an EMBL/GenBank/DDBJ whole genome shotgun (WGS) entry which is preliminary data.</text>
</comment>
<dbReference type="Pfam" id="PF13560">
    <property type="entry name" value="HTH_31"/>
    <property type="match status" value="1"/>
</dbReference>
<feature type="domain" description="HTH cro/C1-type" evidence="1">
    <location>
        <begin position="36"/>
        <end position="86"/>
    </location>
</feature>
<protein>
    <submittedName>
        <fullName evidence="2">Helix-turn-helix domain-containing protein</fullName>
    </submittedName>
</protein>
<dbReference type="EMBL" id="JAENJH010000006">
    <property type="protein sequence ID" value="MBK1787166.1"/>
    <property type="molecule type" value="Genomic_DNA"/>
</dbReference>
<organism evidence="2 3">
    <name type="scientific">Prauserella cavernicola</name>
    <dbReference type="NCBI Taxonomy" id="2800127"/>
    <lineage>
        <taxon>Bacteria</taxon>
        <taxon>Bacillati</taxon>
        <taxon>Actinomycetota</taxon>
        <taxon>Actinomycetes</taxon>
        <taxon>Pseudonocardiales</taxon>
        <taxon>Pseudonocardiaceae</taxon>
        <taxon>Prauserella</taxon>
    </lineage>
</organism>
<dbReference type="RefSeq" id="WP_200321504.1">
    <property type="nucleotide sequence ID" value="NZ_JAENJH010000006.1"/>
</dbReference>
<evidence type="ECO:0000259" key="1">
    <source>
        <dbReference type="PROSITE" id="PS50943"/>
    </source>
</evidence>
<dbReference type="Proteomes" id="UP000635245">
    <property type="component" value="Unassembled WGS sequence"/>
</dbReference>
<dbReference type="AlphaFoldDB" id="A0A934V3D6"/>
<dbReference type="Gene3D" id="3.30.450.180">
    <property type="match status" value="1"/>
</dbReference>
<dbReference type="InterPro" id="IPR010982">
    <property type="entry name" value="Lambda_DNA-bd_dom_sf"/>
</dbReference>
<dbReference type="Pfam" id="PF17765">
    <property type="entry name" value="MLTR_LBD"/>
    <property type="match status" value="1"/>
</dbReference>
<dbReference type="GO" id="GO:0003677">
    <property type="term" value="F:DNA binding"/>
    <property type="evidence" value="ECO:0007669"/>
    <property type="project" value="InterPro"/>
</dbReference>
<reference evidence="2" key="1">
    <citation type="submission" date="2020-12" db="EMBL/GenBank/DDBJ databases">
        <title>Prauserella sp. ASG 168, a novel actinomycete isolated from cave rock.</title>
        <authorList>
            <person name="Suriyachadkun C."/>
        </authorList>
    </citation>
    <scope>NUCLEOTIDE SEQUENCE</scope>
    <source>
        <strain evidence="2">ASG 168</strain>
    </source>
</reference>